<evidence type="ECO:0000313" key="3">
    <source>
        <dbReference type="EMBL" id="PIP53280.1"/>
    </source>
</evidence>
<name>A0A2H0B8A0_9BACT</name>
<keyword evidence="2" id="KW-0472">Membrane</keyword>
<gene>
    <name evidence="3" type="ORF">COX08_01830</name>
</gene>
<feature type="non-terminal residue" evidence="3">
    <location>
        <position position="1"/>
    </location>
</feature>
<sequence>SDGTTTTNPNEASKVRFSTKIAAVWDPRFRDYYGKALVALRNEFQNDISNGTITAIAMMSGGESGECILGAKCAAWDSSCNPDVLNASCPAVLSLAKFVQAQHYPNLTVEQVASNVIAKKSNCVSSNVIPDTKVQLCTEANQANCPTEYGSYCFVFDDYFIQAEKSLIQQYVTIFNPTPVVWQQGSGLSGTGRVNKIIESWMNTNFKANIWMKFNGWGPRDIKRWSRNFSQYSQIGARGYEPDHPNSFSKLKYWKGKEEEGKLAIINAIKNGIVGDKSSYLCMQSNFFVDPPVDIGNGLLSNQYYFNPQDQSSDCVSSEINVAQYGVGFCPGYLNNVMQANVPVIPNETARPTITTVPTSSPTTRPTATPSPTSTANPTNTPVPTSPPTNVPNPTATVAPTATPGTGGITFSCTGNSFSNATLCSNDDNNLTINTPKVLVANCSQDRKCEYVCNSGYTFNNGTCTLATTTTYNCVGTIPSHSQACPGYHDGLTMDMSVLLLDSCSGNVTCVYTCNSGYHRVNQQCVANTNPTSTAIPTSTPTPTPTSNNQNQTTYACYDRCQYDSQCSNSLLCRSVDGTNRCINIECPKESDCSCNPTTPQQPGLPQAGYMPASLRIILLLSVLGLVGTAAFTFKRKRL</sequence>
<evidence type="ECO:0000256" key="2">
    <source>
        <dbReference type="SAM" id="Phobius"/>
    </source>
</evidence>
<keyword evidence="2" id="KW-0812">Transmembrane</keyword>
<keyword evidence="2" id="KW-1133">Transmembrane helix</keyword>
<dbReference type="EMBL" id="PCSR01000040">
    <property type="protein sequence ID" value="PIP53280.1"/>
    <property type="molecule type" value="Genomic_DNA"/>
</dbReference>
<feature type="transmembrane region" description="Helical" evidence="2">
    <location>
        <begin position="613"/>
        <end position="634"/>
    </location>
</feature>
<evidence type="ECO:0000313" key="4">
    <source>
        <dbReference type="Proteomes" id="UP000229459"/>
    </source>
</evidence>
<accession>A0A2H0B8A0</accession>
<protein>
    <submittedName>
        <fullName evidence="3">Uncharacterized protein</fullName>
    </submittedName>
</protein>
<organism evidence="3 4">
    <name type="scientific">Candidatus Beckwithbacteria bacterium CG23_combo_of_CG06-09_8_20_14_all_34_8</name>
    <dbReference type="NCBI Taxonomy" id="1974497"/>
    <lineage>
        <taxon>Bacteria</taxon>
        <taxon>Candidatus Beckwithiibacteriota</taxon>
    </lineage>
</organism>
<reference evidence="3 4" key="1">
    <citation type="submission" date="2017-09" db="EMBL/GenBank/DDBJ databases">
        <title>Depth-based differentiation of microbial function through sediment-hosted aquifers and enrichment of novel symbionts in the deep terrestrial subsurface.</title>
        <authorList>
            <person name="Probst A.J."/>
            <person name="Ladd B."/>
            <person name="Jarett J.K."/>
            <person name="Geller-Mcgrath D.E."/>
            <person name="Sieber C.M."/>
            <person name="Emerson J.B."/>
            <person name="Anantharaman K."/>
            <person name="Thomas B.C."/>
            <person name="Malmstrom R."/>
            <person name="Stieglmeier M."/>
            <person name="Klingl A."/>
            <person name="Woyke T."/>
            <person name="Ryan C.M."/>
            <person name="Banfield J.F."/>
        </authorList>
    </citation>
    <scope>NUCLEOTIDE SEQUENCE [LARGE SCALE GENOMIC DNA]</scope>
    <source>
        <strain evidence="3">CG23_combo_of_CG06-09_8_20_14_all_34_8</strain>
    </source>
</reference>
<comment type="caution">
    <text evidence="3">The sequence shown here is derived from an EMBL/GenBank/DDBJ whole genome shotgun (WGS) entry which is preliminary data.</text>
</comment>
<feature type="region of interest" description="Disordered" evidence="1">
    <location>
        <begin position="351"/>
        <end position="396"/>
    </location>
</feature>
<evidence type="ECO:0000256" key="1">
    <source>
        <dbReference type="SAM" id="MobiDB-lite"/>
    </source>
</evidence>
<dbReference type="AlphaFoldDB" id="A0A2H0B8A0"/>
<feature type="compositionally biased region" description="Low complexity" evidence="1">
    <location>
        <begin position="352"/>
        <end position="383"/>
    </location>
</feature>
<proteinExistence type="predicted"/>
<dbReference type="Proteomes" id="UP000229459">
    <property type="component" value="Unassembled WGS sequence"/>
</dbReference>